<accession>A0A815QMP1</accession>
<dbReference type="Proteomes" id="UP000681722">
    <property type="component" value="Unassembled WGS sequence"/>
</dbReference>
<proteinExistence type="predicted"/>
<reference evidence="2" key="1">
    <citation type="submission" date="2021-02" db="EMBL/GenBank/DDBJ databases">
        <authorList>
            <person name="Nowell W R."/>
        </authorList>
    </citation>
    <scope>NUCLEOTIDE SEQUENCE</scope>
</reference>
<comment type="caution">
    <text evidence="2">The sequence shown here is derived from an EMBL/GenBank/DDBJ whole genome shotgun (WGS) entry which is preliminary data.</text>
</comment>
<evidence type="ECO:0000313" key="2">
    <source>
        <dbReference type="EMBL" id="CAF1465441.1"/>
    </source>
</evidence>
<sequence length="173" mass="20183">MPAGNSNSVLKLLEKIDGMDDVKIFTDEKNNVRSEVGIIGDQHLNAYLKNETMVFISSEPDKGSLKFSKFDDSDETEMEEDTRKLKNVDDKLVFDEPEMDSVQKGVSGLYIVKWKDDKERNTNFEKELVKSIEEFEEIKQEKMLEAQLEETVQKNGRNRRKVRKYKKEKKPIN</sequence>
<dbReference type="AlphaFoldDB" id="A0A815QMP1"/>
<evidence type="ECO:0000313" key="3">
    <source>
        <dbReference type="EMBL" id="CAF4334700.1"/>
    </source>
</evidence>
<dbReference type="Proteomes" id="UP000663829">
    <property type="component" value="Unassembled WGS sequence"/>
</dbReference>
<evidence type="ECO:0000256" key="1">
    <source>
        <dbReference type="SAM" id="MobiDB-lite"/>
    </source>
</evidence>
<evidence type="ECO:0000313" key="4">
    <source>
        <dbReference type="Proteomes" id="UP000663829"/>
    </source>
</evidence>
<organism evidence="2 4">
    <name type="scientific">Didymodactylos carnosus</name>
    <dbReference type="NCBI Taxonomy" id="1234261"/>
    <lineage>
        <taxon>Eukaryota</taxon>
        <taxon>Metazoa</taxon>
        <taxon>Spiralia</taxon>
        <taxon>Gnathifera</taxon>
        <taxon>Rotifera</taxon>
        <taxon>Eurotatoria</taxon>
        <taxon>Bdelloidea</taxon>
        <taxon>Philodinida</taxon>
        <taxon>Philodinidae</taxon>
        <taxon>Didymodactylos</taxon>
    </lineage>
</organism>
<protein>
    <submittedName>
        <fullName evidence="2">Uncharacterized protein</fullName>
    </submittedName>
</protein>
<dbReference type="EMBL" id="CAJNOQ010020249">
    <property type="protein sequence ID" value="CAF1465441.1"/>
    <property type="molecule type" value="Genomic_DNA"/>
</dbReference>
<name>A0A815QMP1_9BILA</name>
<gene>
    <name evidence="2" type="ORF">GPM918_LOCUS35253</name>
    <name evidence="3" type="ORF">SRO942_LOCUS35970</name>
</gene>
<feature type="compositionally biased region" description="Basic residues" evidence="1">
    <location>
        <begin position="156"/>
        <end position="173"/>
    </location>
</feature>
<dbReference type="EMBL" id="CAJOBC010085712">
    <property type="protein sequence ID" value="CAF4334700.1"/>
    <property type="molecule type" value="Genomic_DNA"/>
</dbReference>
<keyword evidence="4" id="KW-1185">Reference proteome</keyword>
<feature type="region of interest" description="Disordered" evidence="1">
    <location>
        <begin position="153"/>
        <end position="173"/>
    </location>
</feature>